<sequence>MRKLLTLLLPLSLAACGFTAPPRDNAQFVSTLYGVEITWRLVNPGTLGTDGRYAYVGYAQALPFGSTCVIDIDPTLARHQLAHVAAHEAGHCLSARYALLGPKRPDLGPYFDSLTEGFAETYAQAYTAACGDSLKPLGWQDLAAPTCTEAPDPRTVKAEAR</sequence>
<keyword evidence="1" id="KW-0732">Signal</keyword>
<feature type="signal peptide" evidence="1">
    <location>
        <begin position="1"/>
        <end position="26"/>
    </location>
</feature>
<name>A0ABP9VFL9_9DEIO</name>
<dbReference type="EMBL" id="BAABRN010000035">
    <property type="protein sequence ID" value="GAA5503030.1"/>
    <property type="molecule type" value="Genomic_DNA"/>
</dbReference>
<reference evidence="2 3" key="1">
    <citation type="submission" date="2024-02" db="EMBL/GenBank/DDBJ databases">
        <title>Deinococcus xinjiangensis NBRC 107630.</title>
        <authorList>
            <person name="Ichikawa N."/>
            <person name="Katano-Makiyama Y."/>
            <person name="Hidaka K."/>
        </authorList>
    </citation>
    <scope>NUCLEOTIDE SEQUENCE [LARGE SCALE GENOMIC DNA]</scope>
    <source>
        <strain evidence="2 3">NBRC 107630</strain>
    </source>
</reference>
<dbReference type="PROSITE" id="PS51257">
    <property type="entry name" value="PROKAR_LIPOPROTEIN"/>
    <property type="match status" value="1"/>
</dbReference>
<evidence type="ECO:0000313" key="3">
    <source>
        <dbReference type="Proteomes" id="UP001458946"/>
    </source>
</evidence>
<accession>A0ABP9VFL9</accession>
<keyword evidence="3" id="KW-1185">Reference proteome</keyword>
<comment type="caution">
    <text evidence="2">The sequence shown here is derived from an EMBL/GenBank/DDBJ whole genome shotgun (WGS) entry which is preliminary data.</text>
</comment>
<dbReference type="Proteomes" id="UP001458946">
    <property type="component" value="Unassembled WGS sequence"/>
</dbReference>
<feature type="chain" id="PRO_5047008321" description="Lipoprotein" evidence="1">
    <location>
        <begin position="27"/>
        <end position="161"/>
    </location>
</feature>
<dbReference type="RefSeq" id="WP_353543003.1">
    <property type="nucleotide sequence ID" value="NZ_BAABRN010000035.1"/>
</dbReference>
<evidence type="ECO:0008006" key="4">
    <source>
        <dbReference type="Google" id="ProtNLM"/>
    </source>
</evidence>
<proteinExistence type="predicted"/>
<protein>
    <recommendedName>
        <fullName evidence="4">Lipoprotein</fullName>
    </recommendedName>
</protein>
<evidence type="ECO:0000256" key="1">
    <source>
        <dbReference type="SAM" id="SignalP"/>
    </source>
</evidence>
<evidence type="ECO:0000313" key="2">
    <source>
        <dbReference type="EMBL" id="GAA5503030.1"/>
    </source>
</evidence>
<organism evidence="2 3">
    <name type="scientific">Deinococcus xinjiangensis</name>
    <dbReference type="NCBI Taxonomy" id="457454"/>
    <lineage>
        <taxon>Bacteria</taxon>
        <taxon>Thermotogati</taxon>
        <taxon>Deinococcota</taxon>
        <taxon>Deinococci</taxon>
        <taxon>Deinococcales</taxon>
        <taxon>Deinococcaceae</taxon>
        <taxon>Deinococcus</taxon>
    </lineage>
</organism>
<gene>
    <name evidence="2" type="ORF">Dxin01_02779</name>
</gene>